<sequence length="462" mass="52038">MNVAPAPTPAELARRFPKSFRFGVADSDLQVIGEDACLREEQSQPTMWGWFATQSGKVHGQASPGPGVDRYHRWEEDADLIAALGFRHYRTSISWARLMREDNSVNRAARDWYVRYFRALRERGIRVYATLYHWELPLRYSLVGGWKNRATVDDFVLHARASVEELGEYVDEFFILNEPWCSAHNSFYTGTHAPGEANLRNALIAAHHLLLAQARAFEAIREIAPAAPVGTVINYEPAFPRSETPEDLRAAQLAHEFFNGWFLDPLFLGHYPEAISRVYADSMPQFSQADLDAIRIGPQLHALGINYYLGKVIADTPESPLLYEPVRLPGESQNALGWSVCVPPVYPEGLRLGLRQIHETYGPHGLPPLAITENGYAGEDAGRVAYFGEHLRQLAAALDDGLRVSAYFAWTLMDNYEWAEGYREESRFGLVGVDREDMTRAPKPSAHWFRDLLAAHGSSRPA</sequence>
<dbReference type="Proteomes" id="UP001476282">
    <property type="component" value="Unassembled WGS sequence"/>
</dbReference>
<comment type="similarity">
    <text evidence="1 4">Belongs to the glycosyl hydrolase 1 family.</text>
</comment>
<reference evidence="5 6" key="1">
    <citation type="submission" date="2024-02" db="EMBL/GenBank/DDBJ databases">
        <title>Haloferula sargassicola NBRC 104335.</title>
        <authorList>
            <person name="Ichikawa N."/>
            <person name="Katano-Makiyama Y."/>
            <person name="Hidaka K."/>
        </authorList>
    </citation>
    <scope>NUCLEOTIDE SEQUENCE [LARGE SCALE GENOMIC DNA]</scope>
    <source>
        <strain evidence="5 6">NBRC 104335</strain>
    </source>
</reference>
<dbReference type="RefSeq" id="WP_353567250.1">
    <property type="nucleotide sequence ID" value="NZ_BAABRI010000012.1"/>
</dbReference>
<evidence type="ECO:0000256" key="4">
    <source>
        <dbReference type="RuleBase" id="RU003690"/>
    </source>
</evidence>
<dbReference type="EMBL" id="BAABRI010000012">
    <property type="protein sequence ID" value="GAA5483129.1"/>
    <property type="molecule type" value="Genomic_DNA"/>
</dbReference>
<evidence type="ECO:0000313" key="6">
    <source>
        <dbReference type="Proteomes" id="UP001476282"/>
    </source>
</evidence>
<comment type="caution">
    <text evidence="5">The sequence shown here is derived from an EMBL/GenBank/DDBJ whole genome shotgun (WGS) entry which is preliminary data.</text>
</comment>
<accession>A0ABP9UP71</accession>
<dbReference type="Pfam" id="PF00232">
    <property type="entry name" value="Glyco_hydro_1"/>
    <property type="match status" value="1"/>
</dbReference>
<dbReference type="PANTHER" id="PTHR10353:SF36">
    <property type="entry name" value="LP05116P"/>
    <property type="match status" value="1"/>
</dbReference>
<keyword evidence="6" id="KW-1185">Reference proteome</keyword>
<evidence type="ECO:0000256" key="3">
    <source>
        <dbReference type="ARBA" id="ARBA00023295"/>
    </source>
</evidence>
<dbReference type="PRINTS" id="PR00131">
    <property type="entry name" value="GLHYDRLASE1"/>
</dbReference>
<name>A0ABP9UP71_9BACT</name>
<dbReference type="PANTHER" id="PTHR10353">
    <property type="entry name" value="GLYCOSYL HYDROLASE"/>
    <property type="match status" value="1"/>
</dbReference>
<dbReference type="Gene3D" id="3.20.20.80">
    <property type="entry name" value="Glycosidases"/>
    <property type="match status" value="1"/>
</dbReference>
<keyword evidence="2" id="KW-0378">Hydrolase</keyword>
<keyword evidence="3" id="KW-0326">Glycosidase</keyword>
<gene>
    <name evidence="5" type="primary">bglA_2</name>
    <name evidence="5" type="ORF">Hsar01_02357</name>
</gene>
<dbReference type="SUPFAM" id="SSF51445">
    <property type="entry name" value="(Trans)glycosidases"/>
    <property type="match status" value="1"/>
</dbReference>
<protein>
    <submittedName>
        <fullName evidence="5">Beta-glucosidase A</fullName>
    </submittedName>
</protein>
<proteinExistence type="inferred from homology"/>
<evidence type="ECO:0000256" key="2">
    <source>
        <dbReference type="ARBA" id="ARBA00022801"/>
    </source>
</evidence>
<evidence type="ECO:0000313" key="5">
    <source>
        <dbReference type="EMBL" id="GAA5483129.1"/>
    </source>
</evidence>
<organism evidence="5 6">
    <name type="scientific">Haloferula sargassicola</name>
    <dbReference type="NCBI Taxonomy" id="490096"/>
    <lineage>
        <taxon>Bacteria</taxon>
        <taxon>Pseudomonadati</taxon>
        <taxon>Verrucomicrobiota</taxon>
        <taxon>Verrucomicrobiia</taxon>
        <taxon>Verrucomicrobiales</taxon>
        <taxon>Verrucomicrobiaceae</taxon>
        <taxon>Haloferula</taxon>
    </lineage>
</organism>
<dbReference type="InterPro" id="IPR017853">
    <property type="entry name" value="GH"/>
</dbReference>
<dbReference type="InterPro" id="IPR001360">
    <property type="entry name" value="Glyco_hydro_1"/>
</dbReference>
<evidence type="ECO:0000256" key="1">
    <source>
        <dbReference type="ARBA" id="ARBA00010838"/>
    </source>
</evidence>